<feature type="domain" description="TAF1C helical bundle" evidence="3">
    <location>
        <begin position="607"/>
        <end position="899"/>
    </location>
</feature>
<feature type="compositionally biased region" description="Gly residues" evidence="1">
    <location>
        <begin position="58"/>
        <end position="70"/>
    </location>
</feature>
<dbReference type="AlphaFoldDB" id="A0AAN7MU49"/>
<dbReference type="SUPFAM" id="SSF50978">
    <property type="entry name" value="WD40 repeat-like"/>
    <property type="match status" value="1"/>
</dbReference>
<evidence type="ECO:0000256" key="1">
    <source>
        <dbReference type="SAM" id="MobiDB-lite"/>
    </source>
</evidence>
<feature type="compositionally biased region" description="Acidic residues" evidence="1">
    <location>
        <begin position="708"/>
        <end position="724"/>
    </location>
</feature>
<dbReference type="InterPro" id="IPR036322">
    <property type="entry name" value="WD40_repeat_dom_sf"/>
</dbReference>
<feature type="region of interest" description="Disordered" evidence="1">
    <location>
        <begin position="196"/>
        <end position="215"/>
    </location>
</feature>
<feature type="compositionally biased region" description="Basic residues" evidence="1">
    <location>
        <begin position="1005"/>
        <end position="1014"/>
    </location>
</feature>
<feature type="region of interest" description="Disordered" evidence="1">
    <location>
        <begin position="869"/>
        <end position="959"/>
    </location>
</feature>
<name>A0AAN7MU49_MYCAM</name>
<feature type="region of interest" description="Disordered" evidence="1">
    <location>
        <begin position="973"/>
        <end position="1014"/>
    </location>
</feature>
<dbReference type="GO" id="GO:0001650">
    <property type="term" value="C:fibrillar center"/>
    <property type="evidence" value="ECO:0007669"/>
    <property type="project" value="TreeGrafter"/>
</dbReference>
<feature type="compositionally biased region" description="Low complexity" evidence="1">
    <location>
        <begin position="994"/>
        <end position="1004"/>
    </location>
</feature>
<reference evidence="5 6" key="1">
    <citation type="journal article" date="2023" name="J. Hered.">
        <title>Chromosome-level genome of the wood stork (Mycteria americana) provides insight into avian chromosome evolution.</title>
        <authorList>
            <person name="Flamio R. Jr."/>
            <person name="Ramstad K.M."/>
        </authorList>
    </citation>
    <scope>NUCLEOTIDE SEQUENCE [LARGE SCALE GENOMIC DNA]</scope>
    <source>
        <strain evidence="5">JAX WOST 10</strain>
    </source>
</reference>
<feature type="compositionally biased region" description="Polar residues" evidence="1">
    <location>
        <begin position="892"/>
        <end position="907"/>
    </location>
</feature>
<feature type="compositionally biased region" description="Acidic residues" evidence="1">
    <location>
        <begin position="686"/>
        <end position="697"/>
    </location>
</feature>
<dbReference type="EMBL" id="JAUNZN010000009">
    <property type="protein sequence ID" value="KAK4816133.1"/>
    <property type="molecule type" value="Genomic_DNA"/>
</dbReference>
<feature type="compositionally biased region" description="Basic and acidic residues" evidence="1">
    <location>
        <begin position="812"/>
        <end position="821"/>
    </location>
</feature>
<feature type="compositionally biased region" description="Basic residues" evidence="1">
    <location>
        <begin position="877"/>
        <end position="890"/>
    </location>
</feature>
<dbReference type="PANTHER" id="PTHR15319:SF1">
    <property type="entry name" value="TATA BOX-BINDING PROTEIN-ASSOCIATED FACTOR RNA POLYMERASE I SUBUNIT C"/>
    <property type="match status" value="1"/>
</dbReference>
<comment type="caution">
    <text evidence="5">The sequence shown here is derived from an EMBL/GenBank/DDBJ whole genome shotgun (WGS) entry which is preliminary data.</text>
</comment>
<feature type="compositionally biased region" description="Low complexity" evidence="1">
    <location>
        <begin position="196"/>
        <end position="211"/>
    </location>
</feature>
<sequence length="1014" mass="111129">MEFPAALFPSYFGAGPPREEGGPAPAAGWGEHGQVLEAGPGRRQVRPRRSPPCPGPGARVGPGRAGGGWRGRAGAALTSRLLFLQAETAFVPRRGGKGESWEPADAAAVPVLPPNASCWVPLLAPQDILYHGILRRKLRTGKSGAALDFTKQLGHFFVDHPEDAFGSLGQLLHKNFYLGNSKLRVSVHSGVTTLSPTPPLAAASPNPLSSPQRQARDSTIRMTALMEEINCLEARRGCPRRHLASRLRWFSHLCRDWLFEVPLGLLADCVHEELLLQWAGLLFDESPTGGALAWLPPEDMGAHVGRLVYPGGQAMNHLSSAPDFQDVVLEELPRARGSPAQFELNGRIRQVAAARVDGEDFVGIRSDYHCGVWRVPGRTGAAPTPLQVIRTSVPASCLTVSPHLPGELAVSTQSGAVYLWSVEMGLQRLRHDPQTMFFRDHSPWRWSDFTAHPRVLSCADRTGLQCLDARAPERCHFDLFKVGEEAGCQQGERVVLPMYLGRAHPSQHLVTTQFSVYVLDERLPLVPVLKWAHMMKAPPLFAHLTPGGPGRSHKVLLGTSRTQELLLLQYQGGSQSACQLVGSPQKLHSIAGCLQHLPTQLPHRHRLLQQRLGVPAAGLAAALQEDGPRESLLVFQLSEAGDVFCQRLTHEAAQPPAPTSETEAAVAPGSSPLFEAPASSPPGLGSEEEEEEDEEEQTFYLSNVEVIINEEEEEEEDEEKEEDVAPPGAPEEAKLPQEPCASPQPSPAAPSPAAALRYRRWLKAFSKGCREPPRHAWPPTISQKRLFTRKELESPAGPSALHRQARQRLRQAMREGGRVQRWDPPAPQPPALPQPPEPEGSPDTLSARLTASWSGDWWQWWEERTSFNMAQRQRALRERRRRQKRARGRRSLSASFTSSLTYQSELSELSDAAPPPLSPGRPSVLPQEGSPPGGSPPASPVPEDALLSSQSLRCRGIPKERRKMLRDYLAVWAEGPPEPPEPPGSQASQLCIPLSQSQLSSASQPRRKRPRMGF</sequence>
<evidence type="ECO:0008006" key="7">
    <source>
        <dbReference type="Google" id="ProtNLM"/>
    </source>
</evidence>
<dbReference type="InterPro" id="IPR049087">
    <property type="entry name" value="TAF1C_beta-prop"/>
</dbReference>
<feature type="compositionally biased region" description="Low complexity" evidence="1">
    <location>
        <begin position="22"/>
        <end position="33"/>
    </location>
</feature>
<dbReference type="Pfam" id="PF20643">
    <property type="entry name" value="TAF1C_C"/>
    <property type="match status" value="1"/>
</dbReference>
<dbReference type="PANTHER" id="PTHR15319">
    <property type="entry name" value="TATA BOX-BINDING PROTEIN ASSOCIATED FACTOR RNA POLYMERASE I SUBUNIT C"/>
    <property type="match status" value="1"/>
</dbReference>
<evidence type="ECO:0000259" key="2">
    <source>
        <dbReference type="Pfam" id="PF20641"/>
    </source>
</evidence>
<dbReference type="Pfam" id="PF20642">
    <property type="entry name" value="TAF1C_HB"/>
    <property type="match status" value="1"/>
</dbReference>
<feature type="region of interest" description="Disordered" evidence="1">
    <location>
        <begin position="788"/>
        <end position="848"/>
    </location>
</feature>
<dbReference type="GO" id="GO:0001164">
    <property type="term" value="F:RNA polymerase I core promoter sequence-specific DNA binding"/>
    <property type="evidence" value="ECO:0007669"/>
    <property type="project" value="TreeGrafter"/>
</dbReference>
<evidence type="ECO:0000313" key="6">
    <source>
        <dbReference type="Proteomes" id="UP001333110"/>
    </source>
</evidence>
<dbReference type="InterPro" id="IPR038801">
    <property type="entry name" value="TAF1C"/>
</dbReference>
<feature type="region of interest" description="Disordered" evidence="1">
    <location>
        <begin position="652"/>
        <end position="754"/>
    </location>
</feature>
<dbReference type="InterPro" id="IPR049090">
    <property type="entry name" value="TAF1C_HB"/>
</dbReference>
<feature type="compositionally biased region" description="Pro residues" evidence="1">
    <location>
        <begin position="824"/>
        <end position="839"/>
    </location>
</feature>
<accession>A0AAN7MU49</accession>
<feature type="domain" description="TAF1C C-terminal" evidence="4">
    <location>
        <begin position="948"/>
        <end position="1014"/>
    </location>
</feature>
<dbReference type="Pfam" id="PF20641">
    <property type="entry name" value="TAF1C_beta-prop"/>
    <property type="match status" value="1"/>
</dbReference>
<evidence type="ECO:0000259" key="3">
    <source>
        <dbReference type="Pfam" id="PF20642"/>
    </source>
</evidence>
<feature type="region of interest" description="Disordered" evidence="1">
    <location>
        <begin position="14"/>
        <end position="70"/>
    </location>
</feature>
<gene>
    <name evidence="5" type="ORF">QYF61_011515</name>
</gene>
<dbReference type="Proteomes" id="UP001333110">
    <property type="component" value="Unassembled WGS sequence"/>
</dbReference>
<organism evidence="5 6">
    <name type="scientific">Mycteria americana</name>
    <name type="common">Wood stork</name>
    <dbReference type="NCBI Taxonomy" id="33587"/>
    <lineage>
        <taxon>Eukaryota</taxon>
        <taxon>Metazoa</taxon>
        <taxon>Chordata</taxon>
        <taxon>Craniata</taxon>
        <taxon>Vertebrata</taxon>
        <taxon>Euteleostomi</taxon>
        <taxon>Archelosauria</taxon>
        <taxon>Archosauria</taxon>
        <taxon>Dinosauria</taxon>
        <taxon>Saurischia</taxon>
        <taxon>Theropoda</taxon>
        <taxon>Coelurosauria</taxon>
        <taxon>Aves</taxon>
        <taxon>Neognathae</taxon>
        <taxon>Neoaves</taxon>
        <taxon>Aequornithes</taxon>
        <taxon>Ciconiiformes</taxon>
        <taxon>Ciconiidae</taxon>
        <taxon>Mycteria</taxon>
    </lineage>
</organism>
<dbReference type="InterPro" id="IPR049089">
    <property type="entry name" value="TAF1C_C"/>
</dbReference>
<evidence type="ECO:0000259" key="4">
    <source>
        <dbReference type="Pfam" id="PF20643"/>
    </source>
</evidence>
<feature type="domain" description="TAF1C beta-propeller" evidence="2">
    <location>
        <begin position="362"/>
        <end position="501"/>
    </location>
</feature>
<protein>
    <recommendedName>
        <fullName evidence="7">TAF1C polymerase</fullName>
    </recommendedName>
</protein>
<evidence type="ECO:0000313" key="5">
    <source>
        <dbReference type="EMBL" id="KAK4816133.1"/>
    </source>
</evidence>
<proteinExistence type="predicted"/>
<keyword evidence="6" id="KW-1185">Reference proteome</keyword>